<protein>
    <submittedName>
        <fullName evidence="2">Uncharacterized protein</fullName>
    </submittedName>
</protein>
<keyword evidence="3" id="KW-1185">Reference proteome</keyword>
<organism evidence="2 3">
    <name type="scientific">Paractinoplanes toevensis</name>
    <dbReference type="NCBI Taxonomy" id="571911"/>
    <lineage>
        <taxon>Bacteria</taxon>
        <taxon>Bacillati</taxon>
        <taxon>Actinomycetota</taxon>
        <taxon>Actinomycetes</taxon>
        <taxon>Micromonosporales</taxon>
        <taxon>Micromonosporaceae</taxon>
        <taxon>Paractinoplanes</taxon>
    </lineage>
</organism>
<accession>A0A919W778</accession>
<evidence type="ECO:0000256" key="1">
    <source>
        <dbReference type="SAM" id="MobiDB-lite"/>
    </source>
</evidence>
<gene>
    <name evidence="2" type="ORF">Ato02nite_062210</name>
</gene>
<sequence length="133" mass="13844">MVRAPLRSGSSVFRQPIETHDGAGPRVLQSTHRPGTLKASSTAVGVLCAYPPKTTASTCGRPPAWVIVATRVVDGCAAIGRQATSRQPGASWSVHVCGSRGKAHHAMIRSNGADAGWPVAPSATWQVTPVTPR</sequence>
<reference evidence="2 3" key="1">
    <citation type="submission" date="2021-03" db="EMBL/GenBank/DDBJ databases">
        <title>Whole genome shotgun sequence of Actinoplanes toevensis NBRC 105298.</title>
        <authorList>
            <person name="Komaki H."/>
            <person name="Tamura T."/>
        </authorList>
    </citation>
    <scope>NUCLEOTIDE SEQUENCE [LARGE SCALE GENOMIC DNA]</scope>
    <source>
        <strain evidence="2 3">NBRC 105298</strain>
    </source>
</reference>
<dbReference type="AlphaFoldDB" id="A0A919W778"/>
<dbReference type="EMBL" id="BOQN01000081">
    <property type="protein sequence ID" value="GIM94428.1"/>
    <property type="molecule type" value="Genomic_DNA"/>
</dbReference>
<dbReference type="Proteomes" id="UP000677082">
    <property type="component" value="Unassembled WGS sequence"/>
</dbReference>
<name>A0A919W778_9ACTN</name>
<evidence type="ECO:0000313" key="3">
    <source>
        <dbReference type="Proteomes" id="UP000677082"/>
    </source>
</evidence>
<feature type="region of interest" description="Disordered" evidence="1">
    <location>
        <begin position="1"/>
        <end position="26"/>
    </location>
</feature>
<evidence type="ECO:0000313" key="2">
    <source>
        <dbReference type="EMBL" id="GIM94428.1"/>
    </source>
</evidence>
<proteinExistence type="predicted"/>
<comment type="caution">
    <text evidence="2">The sequence shown here is derived from an EMBL/GenBank/DDBJ whole genome shotgun (WGS) entry which is preliminary data.</text>
</comment>